<feature type="compositionally biased region" description="Basic and acidic residues" evidence="1">
    <location>
        <begin position="62"/>
        <end position="77"/>
    </location>
</feature>
<gene>
    <name evidence="2" type="ORF">PBRASI_LOCUS9244</name>
</gene>
<accession>A0A9N9DCS5</accession>
<feature type="region of interest" description="Disordered" evidence="1">
    <location>
        <begin position="13"/>
        <end position="124"/>
    </location>
</feature>
<evidence type="ECO:0000313" key="3">
    <source>
        <dbReference type="Proteomes" id="UP000789739"/>
    </source>
</evidence>
<reference evidence="2" key="1">
    <citation type="submission" date="2021-06" db="EMBL/GenBank/DDBJ databases">
        <authorList>
            <person name="Kallberg Y."/>
            <person name="Tangrot J."/>
            <person name="Rosling A."/>
        </authorList>
    </citation>
    <scope>NUCLEOTIDE SEQUENCE</scope>
    <source>
        <strain evidence="2">BR232B</strain>
    </source>
</reference>
<dbReference type="EMBL" id="CAJVPI010001925">
    <property type="protein sequence ID" value="CAG8630866.1"/>
    <property type="molecule type" value="Genomic_DNA"/>
</dbReference>
<feature type="compositionally biased region" description="Low complexity" evidence="1">
    <location>
        <begin position="39"/>
        <end position="53"/>
    </location>
</feature>
<organism evidence="2 3">
    <name type="scientific">Paraglomus brasilianum</name>
    <dbReference type="NCBI Taxonomy" id="144538"/>
    <lineage>
        <taxon>Eukaryota</taxon>
        <taxon>Fungi</taxon>
        <taxon>Fungi incertae sedis</taxon>
        <taxon>Mucoromycota</taxon>
        <taxon>Glomeromycotina</taxon>
        <taxon>Glomeromycetes</taxon>
        <taxon>Paraglomerales</taxon>
        <taxon>Paraglomeraceae</taxon>
        <taxon>Paraglomus</taxon>
    </lineage>
</organism>
<protein>
    <submittedName>
        <fullName evidence="2">7637_t:CDS:1</fullName>
    </submittedName>
</protein>
<keyword evidence="3" id="KW-1185">Reference proteome</keyword>
<feature type="compositionally biased region" description="Polar residues" evidence="1">
    <location>
        <begin position="81"/>
        <end position="102"/>
    </location>
</feature>
<dbReference type="Proteomes" id="UP000789739">
    <property type="component" value="Unassembled WGS sequence"/>
</dbReference>
<sequence length="124" mass="13796">MARFIGLEKIHEKGEQPTNEIIVTHPNMGRLNDISSYNPWTTFNTKTKPTTKPAASKRIAAVHKDHGSSPSSPDKKQSQSLANHQTRSRTKSPSTNIASSIINEHIIDDADHDNQSLNDRKNSK</sequence>
<evidence type="ECO:0000313" key="2">
    <source>
        <dbReference type="EMBL" id="CAG8630866.1"/>
    </source>
</evidence>
<comment type="caution">
    <text evidence="2">The sequence shown here is derived from an EMBL/GenBank/DDBJ whole genome shotgun (WGS) entry which is preliminary data.</text>
</comment>
<dbReference type="AlphaFoldDB" id="A0A9N9DCS5"/>
<feature type="compositionally biased region" description="Basic and acidic residues" evidence="1">
    <location>
        <begin position="105"/>
        <end position="124"/>
    </location>
</feature>
<evidence type="ECO:0000256" key="1">
    <source>
        <dbReference type="SAM" id="MobiDB-lite"/>
    </source>
</evidence>
<proteinExistence type="predicted"/>
<name>A0A9N9DCS5_9GLOM</name>